<dbReference type="EMBL" id="JACHMF010000001">
    <property type="protein sequence ID" value="MBB4693469.1"/>
    <property type="molecule type" value="Genomic_DNA"/>
</dbReference>
<dbReference type="SUPFAM" id="SSF51206">
    <property type="entry name" value="cAMP-binding domain-like"/>
    <property type="match status" value="1"/>
</dbReference>
<dbReference type="RefSeq" id="WP_184952082.1">
    <property type="nucleotide sequence ID" value="NZ_BOMC01000056.1"/>
</dbReference>
<dbReference type="Pfam" id="PF00027">
    <property type="entry name" value="cNMP_binding"/>
    <property type="match status" value="1"/>
</dbReference>
<gene>
    <name evidence="2" type="ORF">BKA14_003617</name>
</gene>
<protein>
    <submittedName>
        <fullName evidence="2">CRP-like cAMP-binding protein</fullName>
    </submittedName>
</protein>
<keyword evidence="3" id="KW-1185">Reference proteome</keyword>
<dbReference type="AlphaFoldDB" id="A0A7W7CSE4"/>
<evidence type="ECO:0000313" key="3">
    <source>
        <dbReference type="Proteomes" id="UP000542742"/>
    </source>
</evidence>
<dbReference type="InterPro" id="IPR018490">
    <property type="entry name" value="cNMP-bd_dom_sf"/>
</dbReference>
<dbReference type="CDD" id="cd00038">
    <property type="entry name" value="CAP_ED"/>
    <property type="match status" value="1"/>
</dbReference>
<organism evidence="2 3">
    <name type="scientific">Paractinoplanes abujensis</name>
    <dbReference type="NCBI Taxonomy" id="882441"/>
    <lineage>
        <taxon>Bacteria</taxon>
        <taxon>Bacillati</taxon>
        <taxon>Actinomycetota</taxon>
        <taxon>Actinomycetes</taxon>
        <taxon>Micromonosporales</taxon>
        <taxon>Micromonosporaceae</taxon>
        <taxon>Paractinoplanes</taxon>
    </lineage>
</organism>
<sequence length="157" mass="17314">MLSVFDLLALNDFVADLPAGWLQRLAVTGRPVFHGVGHRLCREDAHADRFWLISSGAVAIDFSVPGRGDITVDRAGPGAPVGWSWMRPPFRWQFGAVVADDVHAVEFDAARVRALITDDADLGRELTGRMLDVVSHRLQAARHRLIELYAYPEAPAC</sequence>
<reference evidence="2 3" key="1">
    <citation type="submission" date="2020-08" db="EMBL/GenBank/DDBJ databases">
        <title>Sequencing the genomes of 1000 actinobacteria strains.</title>
        <authorList>
            <person name="Klenk H.-P."/>
        </authorList>
    </citation>
    <scope>NUCLEOTIDE SEQUENCE [LARGE SCALE GENOMIC DNA]</scope>
    <source>
        <strain evidence="2 3">DSM 45518</strain>
    </source>
</reference>
<feature type="domain" description="Cyclic nucleotide-binding" evidence="1">
    <location>
        <begin position="37"/>
        <end position="118"/>
    </location>
</feature>
<name>A0A7W7CSE4_9ACTN</name>
<comment type="caution">
    <text evidence="2">The sequence shown here is derived from an EMBL/GenBank/DDBJ whole genome shotgun (WGS) entry which is preliminary data.</text>
</comment>
<dbReference type="Proteomes" id="UP000542742">
    <property type="component" value="Unassembled WGS sequence"/>
</dbReference>
<dbReference type="InterPro" id="IPR000595">
    <property type="entry name" value="cNMP-bd_dom"/>
</dbReference>
<accession>A0A7W7CSE4</accession>
<evidence type="ECO:0000259" key="1">
    <source>
        <dbReference type="Pfam" id="PF00027"/>
    </source>
</evidence>
<evidence type="ECO:0000313" key="2">
    <source>
        <dbReference type="EMBL" id="MBB4693469.1"/>
    </source>
</evidence>
<dbReference type="Gene3D" id="2.60.120.10">
    <property type="entry name" value="Jelly Rolls"/>
    <property type="match status" value="1"/>
</dbReference>
<dbReference type="InterPro" id="IPR014710">
    <property type="entry name" value="RmlC-like_jellyroll"/>
</dbReference>
<proteinExistence type="predicted"/>